<gene>
    <name evidence="1" type="ordered locus">REQ_10060</name>
</gene>
<sequence length="279" mass="29158">MSVVATPSVHALLRDLVANCTRSHFLDDPEGLELSNQAALMREVVVTVQACLAPDLDATRAAERRDAASDPHWSDSPGLRLIAAIAQYEEILSTLLDAAALVESGRMSTAWTLLGSTADRLRVLAALASAAGDDVARQLAATSAHARARFTAAAATDGVDLGLPAPFESATNVVTAPAPLAPGEPPRAIARVIELATLGAATSRDGGPLDTTSLHGSPHHTDYAHLATVGGYQFHLVLDIVRAATDSLCSVAGALTAEQVWADWADDVREAIEFAWDCI</sequence>
<dbReference type="EMBL" id="FN563149">
    <property type="protein sequence ID" value="CBH47108.1"/>
    <property type="molecule type" value="Genomic_DNA"/>
</dbReference>
<dbReference type="KEGG" id="req:REQ_10060"/>
<organism evidence="1">
    <name type="scientific">Rhodococcus hoagii (strain 103S)</name>
    <name type="common">Rhodococcus equi</name>
    <dbReference type="NCBI Taxonomy" id="685727"/>
    <lineage>
        <taxon>Bacteria</taxon>
        <taxon>Bacillati</taxon>
        <taxon>Actinomycetota</taxon>
        <taxon>Actinomycetes</taxon>
        <taxon>Mycobacteriales</taxon>
        <taxon>Nocardiaceae</taxon>
        <taxon>Prescottella</taxon>
    </lineage>
</organism>
<dbReference type="Proteomes" id="UP001154400">
    <property type="component" value="Chromosome"/>
</dbReference>
<name>A0A3S5Y3K0_RHOH1</name>
<dbReference type="AlphaFoldDB" id="A0A3S5Y3K0"/>
<accession>A0A3S5Y3K0</accession>
<dbReference type="RefSeq" id="WP_013415062.1">
    <property type="nucleotide sequence ID" value="NC_014659.1"/>
</dbReference>
<protein>
    <submittedName>
        <fullName evidence="1">Uncharacterized protein</fullName>
    </submittedName>
</protein>
<evidence type="ECO:0000313" key="2">
    <source>
        <dbReference type="Proteomes" id="UP000006892"/>
    </source>
</evidence>
<proteinExistence type="predicted"/>
<reference evidence="1" key="1">
    <citation type="journal article" date="2010" name="PLoS Genet.">
        <title>The genome of a pathogenic rhodococcus: cooptive virulence underpinned by key gene acquisitions.</title>
        <authorList>
            <person name="Letek M."/>
            <person name="Gonzalez P."/>
            <person name="Macarthur I."/>
            <person name="Rodriguez H."/>
            <person name="Freeman T.C."/>
            <person name="Valero-Rello A."/>
            <person name="Blanco M."/>
            <person name="Buckley T."/>
            <person name="Cherevach I."/>
            <person name="Fahey R."/>
            <person name="Hapeshi A."/>
            <person name="Holdstock J."/>
            <person name="Leadon D."/>
            <person name="Navas J."/>
            <person name="Ocampo A."/>
            <person name="Quail M.A."/>
            <person name="Sanders M."/>
            <person name="Scortti M.M."/>
            <person name="Prescott J.F."/>
            <person name="Fogarty U."/>
            <person name="Meijer W.G."/>
            <person name="Parkhill J."/>
            <person name="Bentley S.D."/>
            <person name="Vazquez-Boland J.A."/>
        </authorList>
    </citation>
    <scope>NUCLEOTIDE SEQUENCE [LARGE SCALE GENOMIC DNA]</scope>
    <source>
        <strain evidence="1 2">103S</strain>
    </source>
</reference>
<evidence type="ECO:0000313" key="1">
    <source>
        <dbReference type="EMBL" id="CBH47108.1"/>
    </source>
</evidence>